<feature type="domain" description="DUF4395" evidence="2">
    <location>
        <begin position="11"/>
        <end position="53"/>
    </location>
</feature>
<evidence type="ECO:0000313" key="3">
    <source>
        <dbReference type="EMBL" id="EKO27284.1"/>
    </source>
</evidence>
<proteinExistence type="predicted"/>
<evidence type="ECO:0000259" key="2">
    <source>
        <dbReference type="Pfam" id="PF14340"/>
    </source>
</evidence>
<organism evidence="3 4">
    <name type="scientific">Leptospira interrogans str. UI 12621</name>
    <dbReference type="NCBI Taxonomy" id="1049937"/>
    <lineage>
        <taxon>Bacteria</taxon>
        <taxon>Pseudomonadati</taxon>
        <taxon>Spirochaetota</taxon>
        <taxon>Spirochaetia</taxon>
        <taxon>Leptospirales</taxon>
        <taxon>Leptospiraceae</taxon>
        <taxon>Leptospira</taxon>
    </lineage>
</organism>
<accession>A0A0F6HFY2</accession>
<feature type="transmembrane region" description="Helical" evidence="1">
    <location>
        <begin position="20"/>
        <end position="46"/>
    </location>
</feature>
<protein>
    <submittedName>
        <fullName evidence="3">PF14340 domain protein</fullName>
    </submittedName>
</protein>
<keyword evidence="1" id="KW-1133">Transmembrane helix</keyword>
<dbReference type="Proteomes" id="UP000006324">
    <property type="component" value="Unassembled WGS sequence"/>
</dbReference>
<dbReference type="InterPro" id="IPR025508">
    <property type="entry name" value="DUF4395"/>
</dbReference>
<gene>
    <name evidence="3" type="ORF">LEP1GSC104_1894</name>
</gene>
<reference evidence="3 4" key="1">
    <citation type="submission" date="2012-09" db="EMBL/GenBank/DDBJ databases">
        <authorList>
            <person name="Harkins D.M."/>
            <person name="Durkin A.S."/>
            <person name="Brinkac L.M."/>
            <person name="Selengut J.D."/>
            <person name="Sanka R."/>
            <person name="DePew J."/>
            <person name="Purushe J."/>
            <person name="Chanthongthip A."/>
            <person name="Lattana O."/>
            <person name="Phetsouvanh R."/>
            <person name="Newton P.N."/>
            <person name="Vinetz J.M."/>
            <person name="Sutton G.G."/>
            <person name="Nelson W.C."/>
            <person name="Fouts D.E."/>
        </authorList>
    </citation>
    <scope>NUCLEOTIDE SEQUENCE [LARGE SCALE GENOMIC DNA]</scope>
    <source>
        <strain evidence="3 4">UI 12621</strain>
    </source>
</reference>
<dbReference type="Pfam" id="PF14340">
    <property type="entry name" value="DUF4395"/>
    <property type="match status" value="1"/>
</dbReference>
<dbReference type="EMBL" id="AHNQ02000003">
    <property type="protein sequence ID" value="EKO27284.1"/>
    <property type="molecule type" value="Genomic_DNA"/>
</dbReference>
<evidence type="ECO:0000256" key="1">
    <source>
        <dbReference type="SAM" id="Phobius"/>
    </source>
</evidence>
<sequence length="77" mass="8705">MIQIGNFPDTVNEYAARSVAGLVVILSVITLFTQSIWLNLVLLYGFTARVYTDLDFLFLQNLQSIGSFPGFNWETKL</sequence>
<comment type="caution">
    <text evidence="3">The sequence shown here is derived from an EMBL/GenBank/DDBJ whole genome shotgun (WGS) entry which is preliminary data.</text>
</comment>
<dbReference type="AlphaFoldDB" id="A0A0F6HFY2"/>
<keyword evidence="1" id="KW-0812">Transmembrane</keyword>
<keyword evidence="1" id="KW-0472">Membrane</keyword>
<name>A0A0F6HFY2_LEPIR</name>
<evidence type="ECO:0000313" key="4">
    <source>
        <dbReference type="Proteomes" id="UP000006324"/>
    </source>
</evidence>